<reference evidence="1 2" key="1">
    <citation type="journal article" date="2022" name="Hortic Res">
        <title>A haplotype resolved chromosomal level avocado genome allows analysis of novel avocado genes.</title>
        <authorList>
            <person name="Nath O."/>
            <person name="Fletcher S.J."/>
            <person name="Hayward A."/>
            <person name="Shaw L.M."/>
            <person name="Masouleh A.K."/>
            <person name="Furtado A."/>
            <person name="Henry R.J."/>
            <person name="Mitter N."/>
        </authorList>
    </citation>
    <scope>NUCLEOTIDE SEQUENCE [LARGE SCALE GENOMIC DNA]</scope>
    <source>
        <strain evidence="2">cv. Hass</strain>
    </source>
</reference>
<organism evidence="1 2">
    <name type="scientific">Persea americana</name>
    <name type="common">Avocado</name>
    <dbReference type="NCBI Taxonomy" id="3435"/>
    <lineage>
        <taxon>Eukaryota</taxon>
        <taxon>Viridiplantae</taxon>
        <taxon>Streptophyta</taxon>
        <taxon>Embryophyta</taxon>
        <taxon>Tracheophyta</taxon>
        <taxon>Spermatophyta</taxon>
        <taxon>Magnoliopsida</taxon>
        <taxon>Magnoliidae</taxon>
        <taxon>Laurales</taxon>
        <taxon>Lauraceae</taxon>
        <taxon>Persea</taxon>
    </lineage>
</organism>
<keyword evidence="2" id="KW-1185">Reference proteome</keyword>
<gene>
    <name evidence="1" type="ORF">MRB53_011452</name>
</gene>
<dbReference type="Proteomes" id="UP001234297">
    <property type="component" value="Chromosome 3"/>
</dbReference>
<dbReference type="EMBL" id="CM056811">
    <property type="protein sequence ID" value="KAJ8637185.1"/>
    <property type="molecule type" value="Genomic_DNA"/>
</dbReference>
<name>A0ACC2LUU0_PERAE</name>
<evidence type="ECO:0000313" key="2">
    <source>
        <dbReference type="Proteomes" id="UP001234297"/>
    </source>
</evidence>
<comment type="caution">
    <text evidence="1">The sequence shown here is derived from an EMBL/GenBank/DDBJ whole genome shotgun (WGS) entry which is preliminary data.</text>
</comment>
<accession>A0ACC2LUU0</accession>
<protein>
    <submittedName>
        <fullName evidence="1">Uncharacterized protein</fullName>
    </submittedName>
</protein>
<evidence type="ECO:0000313" key="1">
    <source>
        <dbReference type="EMBL" id="KAJ8637185.1"/>
    </source>
</evidence>
<proteinExistence type="predicted"/>
<sequence length="1019" mass="114909">METQSFLTQHQLRRRRVPEFGMSRESDMSQELLSRLALEPRALRIGFYEELSVDEKKRYTKLYYEGFPRGFDIENLFSIFSQTIERRYFFQLNGVRQIASAGGVKGIARALETNLEKGIHVNEDDITRRKKEFGFNAFQKPPTRSFFFFSLKASKDHKVLFLLVYAIFSLAFGIKKDGLKEGLSNGGGIFFAITLVATISAAREFCAELAMNMSSDINVKVIRGGSQQNTSIYNVVVGDVVVLKTDDHIPADGLFLGGDSLRVTNSSMAGYHQTVDIYDPYLSAGAKVADGSGYMLVTSVGMNTSWGRMMSSSYCDFDFDEKTPLQVRLLELAWWIRWIVLSISLLILGVILVRYWMRSQEIDGNEKRKKEVMKSMLGIFTAAITMPVMVIPQGWPIFITLTFAYLRRTVMGNHALFRNLSALETMGTVTTICLEKTDLLRLDKVKVTQCCVGEEVLTGGSHAIANKVLLLLHQAVGLNSTCNISSTSPTQYFVSPVITRAILHWATLELGMDMKKFNQFYTILHVDRFNPSKKGRQVLLREWNTTNAFDHVHWEGTAEMIVSMCSHYYTTKGILEVINQERRSRFEETIKGMAAHHIQCIAFAHKYTAREQSNEESGLTLLALVGLRKQFHSESNVRMPVEACIFAGVDVKMITRDNAYTAVLIATECGILHADQDGAVVGGQEFRNYSDDLRMEMVDQIRVMTSSSQSDKLLMAGCLKQRGQIVAAIGDYEDDVLKESDVGLSINIHATQKVEENSDIVILNGGFDSIEKLLKCGRCIYNNTHNFLQFQLTVTIVTLVVNCVTAVSTYKIQISAVQVLWESLIVETLGALALAAERPTKEQMLKGPVSQEETLVTKIMWRNIMSQALYQIILMLVLQFKSSSIFHVDGSVSDTLIFNTFVLCQAFNLFNSRTLEKRNMFEGIQDNRLFLWIVGMIVSLQVLMVELLKKFACTERLDWRLWAASVGMAAMSWPIAFVVKGTPISNAAKALQHLCSIFYSFLKSITMGTRRKKEWTHIL</sequence>